<sequence length="116" mass="13597">MKLLDEERITLKNEYGAEVEIYRGKNIFGEDIVNLELIISGLITPLSFLKIKELNLFLKGLGFKETIENPFNLVEFLEENVSCVDFITGEKNYYIYYDEYNKTFSYDFLCLDNHIG</sequence>
<comment type="caution">
    <text evidence="1">The sequence shown here is derived from an EMBL/GenBank/DDBJ whole genome shotgun (WGS) entry which is preliminary data.</text>
</comment>
<feature type="non-terminal residue" evidence="1">
    <location>
        <position position="116"/>
    </location>
</feature>
<dbReference type="Proteomes" id="UP000728968">
    <property type="component" value="Unassembled WGS sequence"/>
</dbReference>
<evidence type="ECO:0000313" key="2">
    <source>
        <dbReference type="Proteomes" id="UP000728968"/>
    </source>
</evidence>
<accession>A0ABS2G5E5</accession>
<dbReference type="RefSeq" id="WP_204716939.1">
    <property type="nucleotide sequence ID" value="NZ_JACJLT010000302.1"/>
</dbReference>
<dbReference type="EMBL" id="JACJLT010000302">
    <property type="protein sequence ID" value="MBM6876337.1"/>
    <property type="molecule type" value="Genomic_DNA"/>
</dbReference>
<reference evidence="1 2" key="1">
    <citation type="journal article" date="2021" name="Sci. Rep.">
        <title>The distribution of antibiotic resistance genes in chicken gut microbiota commensals.</title>
        <authorList>
            <person name="Juricova H."/>
            <person name="Matiasovicova J."/>
            <person name="Kubasova T."/>
            <person name="Cejkova D."/>
            <person name="Rychlik I."/>
        </authorList>
    </citation>
    <scope>NUCLEOTIDE SEQUENCE [LARGE SCALE GENOMIC DNA]</scope>
    <source>
        <strain evidence="1 2">An425</strain>
    </source>
</reference>
<proteinExistence type="predicted"/>
<keyword evidence="2" id="KW-1185">Reference proteome</keyword>
<name>A0ABS2G5E5_FUSMR</name>
<evidence type="ECO:0000313" key="1">
    <source>
        <dbReference type="EMBL" id="MBM6876337.1"/>
    </source>
</evidence>
<gene>
    <name evidence="1" type="ORF">H6A04_11940</name>
</gene>
<protein>
    <submittedName>
        <fullName evidence="1">Uncharacterized protein</fullName>
    </submittedName>
</protein>
<organism evidence="1 2">
    <name type="scientific">Fusobacterium mortiferum</name>
    <dbReference type="NCBI Taxonomy" id="850"/>
    <lineage>
        <taxon>Bacteria</taxon>
        <taxon>Fusobacteriati</taxon>
        <taxon>Fusobacteriota</taxon>
        <taxon>Fusobacteriia</taxon>
        <taxon>Fusobacteriales</taxon>
        <taxon>Fusobacteriaceae</taxon>
        <taxon>Fusobacterium</taxon>
    </lineage>
</organism>